<dbReference type="GO" id="GO:0016757">
    <property type="term" value="F:glycosyltransferase activity"/>
    <property type="evidence" value="ECO:0007669"/>
    <property type="project" value="InterPro"/>
</dbReference>
<proteinExistence type="predicted"/>
<dbReference type="STRING" id="1121455.SAMN02745728_02065"/>
<keyword evidence="2" id="KW-0808">Transferase</keyword>
<dbReference type="Gene3D" id="3.40.50.2000">
    <property type="entry name" value="Glycogen Phosphorylase B"/>
    <property type="match status" value="1"/>
</dbReference>
<dbReference type="InterPro" id="IPR001296">
    <property type="entry name" value="Glyco_trans_1"/>
</dbReference>
<organism evidence="2 3">
    <name type="scientific">Desulfovibrio litoralis DSM 11393</name>
    <dbReference type="NCBI Taxonomy" id="1121455"/>
    <lineage>
        <taxon>Bacteria</taxon>
        <taxon>Pseudomonadati</taxon>
        <taxon>Thermodesulfobacteriota</taxon>
        <taxon>Desulfovibrionia</taxon>
        <taxon>Desulfovibrionales</taxon>
        <taxon>Desulfovibrionaceae</taxon>
        <taxon>Desulfovibrio</taxon>
    </lineage>
</organism>
<accession>A0A1M7TIM7</accession>
<evidence type="ECO:0000259" key="1">
    <source>
        <dbReference type="Pfam" id="PF00534"/>
    </source>
</evidence>
<keyword evidence="3" id="KW-1185">Reference proteome</keyword>
<dbReference type="Pfam" id="PF00534">
    <property type="entry name" value="Glycos_transf_1"/>
    <property type="match status" value="1"/>
</dbReference>
<protein>
    <submittedName>
        <fullName evidence="2">Glycosyl transferases group 1</fullName>
    </submittedName>
</protein>
<dbReference type="SUPFAM" id="SSF53756">
    <property type="entry name" value="UDP-Glycosyltransferase/glycogen phosphorylase"/>
    <property type="match status" value="1"/>
</dbReference>
<gene>
    <name evidence="2" type="ORF">SAMN02745728_02065</name>
</gene>
<name>A0A1M7TIM7_9BACT</name>
<reference evidence="2 3" key="1">
    <citation type="submission" date="2016-12" db="EMBL/GenBank/DDBJ databases">
        <authorList>
            <person name="Song W.-J."/>
            <person name="Kurnit D.M."/>
        </authorList>
    </citation>
    <scope>NUCLEOTIDE SEQUENCE [LARGE SCALE GENOMIC DNA]</scope>
    <source>
        <strain evidence="2 3">DSM 11393</strain>
    </source>
</reference>
<feature type="domain" description="Glycosyl transferase family 1" evidence="1">
    <location>
        <begin position="198"/>
        <end position="245"/>
    </location>
</feature>
<dbReference type="AlphaFoldDB" id="A0A1M7TIM7"/>
<sequence>MRSIFFIPHIDKTSGGLNNIYTIIELLQSLNYNVAFSSLEENSLAVKNAKEKNLPYIPWNELNLNEKDLFIVPEGFPNIIPFGLKHGARTIVYVQSWHYLLEVLPENVTWKQLPVEFLAVSRPVEWFIQEVFNLKSLGVLPPAVQTCFFETQNSRAKHLRIAFMPRKNRNLTQQIQQICMAKLANNPKIKIEWLEIANKTQAEVAKILSTSDIFLNTAYPEGFGLPPLEAMATGCIPVGFTGFGGLDYMSNVALENCPSVVNNIINVTINNNQTTFPENGFYVPDGDILSAALVLSEAIQLKYNNPKRWQELIINAQTTARAYNLEQQRKHIQEIWKSFEAIA</sequence>
<evidence type="ECO:0000313" key="3">
    <source>
        <dbReference type="Proteomes" id="UP000186469"/>
    </source>
</evidence>
<evidence type="ECO:0000313" key="2">
    <source>
        <dbReference type="EMBL" id="SHN70629.1"/>
    </source>
</evidence>
<dbReference type="Proteomes" id="UP000186469">
    <property type="component" value="Unassembled WGS sequence"/>
</dbReference>
<dbReference type="RefSeq" id="WP_072697743.1">
    <property type="nucleotide sequence ID" value="NZ_FRDI01000013.1"/>
</dbReference>
<dbReference type="EMBL" id="FRDI01000013">
    <property type="protein sequence ID" value="SHN70629.1"/>
    <property type="molecule type" value="Genomic_DNA"/>
</dbReference>
<dbReference type="OrthoDB" id="9801609at2"/>